<reference evidence="8 9" key="1">
    <citation type="submission" date="2015-12" db="EMBL/GenBank/DDBJ databases">
        <title>The genome of Folsomia candida.</title>
        <authorList>
            <person name="Faddeeva A."/>
            <person name="Derks M.F."/>
            <person name="Anvar Y."/>
            <person name="Smit S."/>
            <person name="Van Straalen N."/>
            <person name="Roelofs D."/>
        </authorList>
    </citation>
    <scope>NUCLEOTIDE SEQUENCE [LARGE SCALE GENOMIC DNA]</scope>
    <source>
        <strain evidence="8 9">VU population</strain>
        <tissue evidence="8">Whole body</tissue>
    </source>
</reference>
<keyword evidence="2" id="KW-0336">GPI-anchor</keyword>
<sequence length="181" mass="19662">MKFSHLLTFTFAVIFALGVIPSTEAVKCYNCVYLQGSYGTAPQCESDTKNVTSQNCGTRGSDELFTVTAAPSYLYSQNSILAMKTLCGSGKGTINGKKVVIRGCVFPAESSHDGKCNKYYDWWVDFYNGTVLRFPANGTNALETCLCSKDDCNGQNNVNGLYSGVTVTVLGTFLAVLRKLY</sequence>
<evidence type="ECO:0000256" key="3">
    <source>
        <dbReference type="ARBA" id="ARBA00022729"/>
    </source>
</evidence>
<evidence type="ECO:0000256" key="4">
    <source>
        <dbReference type="ARBA" id="ARBA00023180"/>
    </source>
</evidence>
<dbReference type="EMBL" id="LNIX01000005">
    <property type="protein sequence ID" value="OXA53387.1"/>
    <property type="molecule type" value="Genomic_DNA"/>
</dbReference>
<dbReference type="PANTHER" id="PTHR33562:SF29">
    <property type="entry name" value="PROTEIN SLEEPLESS"/>
    <property type="match status" value="1"/>
</dbReference>
<evidence type="ECO:0000256" key="6">
    <source>
        <dbReference type="SAM" id="Phobius"/>
    </source>
</evidence>
<protein>
    <submittedName>
        <fullName evidence="8">RNA-binding protein 27</fullName>
    </submittedName>
</protein>
<accession>A0A226E8M1</accession>
<feature type="signal peptide" evidence="7">
    <location>
        <begin position="1"/>
        <end position="25"/>
    </location>
</feature>
<comment type="subcellular location">
    <subcellularLocation>
        <location evidence="1">Membrane</location>
        <topology evidence="1">Lipid-anchor</topology>
        <topology evidence="1">GPI-anchor</topology>
    </subcellularLocation>
</comment>
<dbReference type="Pfam" id="PF17064">
    <property type="entry name" value="QVR"/>
    <property type="match status" value="1"/>
</dbReference>
<dbReference type="GO" id="GO:0098552">
    <property type="term" value="C:side of membrane"/>
    <property type="evidence" value="ECO:0007669"/>
    <property type="project" value="UniProtKB-KW"/>
</dbReference>
<organism evidence="8 9">
    <name type="scientific">Folsomia candida</name>
    <name type="common">Springtail</name>
    <dbReference type="NCBI Taxonomy" id="158441"/>
    <lineage>
        <taxon>Eukaryota</taxon>
        <taxon>Metazoa</taxon>
        <taxon>Ecdysozoa</taxon>
        <taxon>Arthropoda</taxon>
        <taxon>Hexapoda</taxon>
        <taxon>Collembola</taxon>
        <taxon>Entomobryomorpha</taxon>
        <taxon>Isotomoidea</taxon>
        <taxon>Isotomidae</taxon>
        <taxon>Proisotominae</taxon>
        <taxon>Folsomia</taxon>
    </lineage>
</organism>
<gene>
    <name evidence="8" type="ORF">Fcan01_10827</name>
</gene>
<feature type="chain" id="PRO_5013008329" evidence="7">
    <location>
        <begin position="26"/>
        <end position="181"/>
    </location>
</feature>
<dbReference type="GO" id="GO:0030431">
    <property type="term" value="P:sleep"/>
    <property type="evidence" value="ECO:0007669"/>
    <property type="project" value="InterPro"/>
</dbReference>
<evidence type="ECO:0000256" key="7">
    <source>
        <dbReference type="SAM" id="SignalP"/>
    </source>
</evidence>
<proteinExistence type="predicted"/>
<comment type="caution">
    <text evidence="8">The sequence shown here is derived from an EMBL/GenBank/DDBJ whole genome shotgun (WGS) entry which is preliminary data.</text>
</comment>
<evidence type="ECO:0000256" key="2">
    <source>
        <dbReference type="ARBA" id="ARBA00022622"/>
    </source>
</evidence>
<dbReference type="GO" id="GO:0032222">
    <property type="term" value="P:regulation of synaptic transmission, cholinergic"/>
    <property type="evidence" value="ECO:0007669"/>
    <property type="project" value="InterPro"/>
</dbReference>
<dbReference type="PANTHER" id="PTHR33562">
    <property type="entry name" value="ATILLA, ISOFORM B-RELATED-RELATED"/>
    <property type="match status" value="1"/>
</dbReference>
<dbReference type="InterPro" id="IPR050975">
    <property type="entry name" value="Sleep_regulator"/>
</dbReference>
<evidence type="ECO:0000256" key="1">
    <source>
        <dbReference type="ARBA" id="ARBA00004589"/>
    </source>
</evidence>
<dbReference type="Proteomes" id="UP000198287">
    <property type="component" value="Unassembled WGS sequence"/>
</dbReference>
<keyword evidence="4" id="KW-0325">Glycoprotein</keyword>
<evidence type="ECO:0000313" key="9">
    <source>
        <dbReference type="Proteomes" id="UP000198287"/>
    </source>
</evidence>
<keyword evidence="6" id="KW-0812">Transmembrane</keyword>
<dbReference type="InterPro" id="IPR031424">
    <property type="entry name" value="QVR-like"/>
</dbReference>
<keyword evidence="6" id="KW-1133">Transmembrane helix</keyword>
<feature type="transmembrane region" description="Helical" evidence="6">
    <location>
        <begin position="160"/>
        <end position="177"/>
    </location>
</feature>
<name>A0A226E8M1_FOLCA</name>
<keyword evidence="5" id="KW-0449">Lipoprotein</keyword>
<keyword evidence="6" id="KW-0472">Membrane</keyword>
<keyword evidence="3 7" id="KW-0732">Signal</keyword>
<evidence type="ECO:0000256" key="5">
    <source>
        <dbReference type="ARBA" id="ARBA00023288"/>
    </source>
</evidence>
<evidence type="ECO:0000313" key="8">
    <source>
        <dbReference type="EMBL" id="OXA53387.1"/>
    </source>
</evidence>
<dbReference type="AlphaFoldDB" id="A0A226E8M1"/>
<keyword evidence="9" id="KW-1185">Reference proteome</keyword>